<keyword evidence="1" id="KW-0472">Membrane</keyword>
<name>A0A0A7FXB0_9CLOT</name>
<protein>
    <submittedName>
        <fullName evidence="2">Putative membrane protein</fullName>
    </submittedName>
</protein>
<organism evidence="2 3">
    <name type="scientific">Clostridium baratii str. Sullivan</name>
    <dbReference type="NCBI Taxonomy" id="1415775"/>
    <lineage>
        <taxon>Bacteria</taxon>
        <taxon>Bacillati</taxon>
        <taxon>Bacillota</taxon>
        <taxon>Clostridia</taxon>
        <taxon>Eubacteriales</taxon>
        <taxon>Clostridiaceae</taxon>
        <taxon>Clostridium</taxon>
    </lineage>
</organism>
<sequence length="108" mass="12334">MLIWSRGGILAPITAAFSLILTEYLVDLLFAQNYYQNHGWPKFIALSIAGLLCLLLGHFLNDEGKTYINKETGKEVILRKRHSFFFIAIEYWGIIFPIIGIISWIASN</sequence>
<dbReference type="OrthoDB" id="769710at2"/>
<accession>A0A0A7FXB0</accession>
<evidence type="ECO:0000313" key="3">
    <source>
        <dbReference type="Proteomes" id="UP000030635"/>
    </source>
</evidence>
<keyword evidence="1" id="KW-1133">Transmembrane helix</keyword>
<dbReference type="EMBL" id="CP006905">
    <property type="protein sequence ID" value="AIY84213.1"/>
    <property type="molecule type" value="Genomic_DNA"/>
</dbReference>
<dbReference type="AlphaFoldDB" id="A0A0A7FXB0"/>
<dbReference type="Proteomes" id="UP000030635">
    <property type="component" value="Chromosome"/>
</dbReference>
<evidence type="ECO:0000313" key="2">
    <source>
        <dbReference type="EMBL" id="AIY84213.1"/>
    </source>
</evidence>
<dbReference type="HOGENOM" id="CLU_166204_1_0_9"/>
<dbReference type="KEGG" id="cbv:U729_1971"/>
<evidence type="ECO:0000256" key="1">
    <source>
        <dbReference type="SAM" id="Phobius"/>
    </source>
</evidence>
<feature type="transmembrane region" description="Helical" evidence="1">
    <location>
        <begin position="9"/>
        <end position="31"/>
    </location>
</feature>
<keyword evidence="3" id="KW-1185">Reference proteome</keyword>
<gene>
    <name evidence="2" type="ORF">U729_1971</name>
</gene>
<keyword evidence="1" id="KW-0812">Transmembrane</keyword>
<reference evidence="2 3" key="1">
    <citation type="journal article" date="2015" name="Infect. Genet. Evol.">
        <title>Genomic sequences of six botulinum neurotoxin-producing strains representing three clostridial species illustrate the mobility and diversity of botulinum neurotoxin genes.</title>
        <authorList>
            <person name="Smith T.J."/>
            <person name="Hill K.K."/>
            <person name="Xie G."/>
            <person name="Foley B.T."/>
            <person name="Williamson C.H."/>
            <person name="Foster J.T."/>
            <person name="Johnson S.L."/>
            <person name="Chertkov O."/>
            <person name="Teshima H."/>
            <person name="Gibbons H.S."/>
            <person name="Johnsky L.A."/>
            <person name="Karavis M.A."/>
            <person name="Smith L.A."/>
        </authorList>
    </citation>
    <scope>NUCLEOTIDE SEQUENCE [LARGE SCALE GENOMIC DNA]</scope>
    <source>
        <strain evidence="2">Sullivan</strain>
    </source>
</reference>
<dbReference type="eggNOG" id="ENOG5033BM3">
    <property type="taxonomic scope" value="Bacteria"/>
</dbReference>
<feature type="transmembrane region" description="Helical" evidence="1">
    <location>
        <begin position="82"/>
        <end position="106"/>
    </location>
</feature>
<dbReference type="RefSeq" id="WP_052139518.1">
    <property type="nucleotide sequence ID" value="NZ_CP006905.1"/>
</dbReference>
<feature type="transmembrane region" description="Helical" evidence="1">
    <location>
        <begin position="43"/>
        <end position="61"/>
    </location>
</feature>
<proteinExistence type="predicted"/>